<feature type="domain" description="PLD phosphodiesterase" evidence="15">
    <location>
        <begin position="395"/>
        <end position="422"/>
    </location>
</feature>
<feature type="active site" evidence="13">
    <location>
        <position position="407"/>
    </location>
</feature>
<keyword evidence="5 13" id="KW-0812">Transmembrane</keyword>
<dbReference type="SUPFAM" id="SSF56024">
    <property type="entry name" value="Phospholipase D/nuclease"/>
    <property type="match status" value="2"/>
</dbReference>
<feature type="active site" evidence="13">
    <location>
        <position position="229"/>
    </location>
</feature>
<dbReference type="InterPro" id="IPR001736">
    <property type="entry name" value="PLipase_D/transphosphatidylase"/>
</dbReference>
<evidence type="ECO:0000313" key="16">
    <source>
        <dbReference type="EMBL" id="SDN33970.1"/>
    </source>
</evidence>
<gene>
    <name evidence="16" type="ORF">SAMN04488053_101525</name>
</gene>
<name>A0A1H0AK86_9BACI</name>
<feature type="domain" description="PLD phosphodiesterase" evidence="15">
    <location>
        <begin position="217"/>
        <end position="244"/>
    </location>
</feature>
<evidence type="ECO:0000313" key="17">
    <source>
        <dbReference type="Proteomes" id="UP000198778"/>
    </source>
</evidence>
<dbReference type="PANTHER" id="PTHR21248">
    <property type="entry name" value="CARDIOLIPIN SYNTHASE"/>
    <property type="match status" value="1"/>
</dbReference>
<comment type="function">
    <text evidence="12 13">Catalyzes the reversible phosphatidyl group transfer from one phosphatidylglycerol molecule to another to form cardiolipin (CL) (diphosphatidylglycerol) and glycerol.</text>
</comment>
<evidence type="ECO:0000259" key="15">
    <source>
        <dbReference type="PROSITE" id="PS50035"/>
    </source>
</evidence>
<keyword evidence="7 13" id="KW-1133">Transmembrane helix</keyword>
<feature type="active site" evidence="13">
    <location>
        <position position="224"/>
    </location>
</feature>
<feature type="active site" evidence="13">
    <location>
        <position position="222"/>
    </location>
</feature>
<dbReference type="AlphaFoldDB" id="A0A1H0AK86"/>
<reference evidence="17" key="1">
    <citation type="submission" date="2016-10" db="EMBL/GenBank/DDBJ databases">
        <authorList>
            <person name="Varghese N."/>
            <person name="Submissions S."/>
        </authorList>
    </citation>
    <scope>NUCLEOTIDE SEQUENCE [LARGE SCALE GENOMIC DNA]</scope>
    <source>
        <strain evidence="17">CGMCC 1.10369</strain>
    </source>
</reference>
<evidence type="ECO:0000256" key="14">
    <source>
        <dbReference type="NCBIfam" id="TIGR04265"/>
    </source>
</evidence>
<keyword evidence="10 13" id="KW-0594">Phospholipid biosynthesis</keyword>
<keyword evidence="11 13" id="KW-1208">Phospholipid metabolism</keyword>
<keyword evidence="9 13" id="KW-0472">Membrane</keyword>
<dbReference type="SMART" id="SM00155">
    <property type="entry name" value="PLDc"/>
    <property type="match status" value="2"/>
</dbReference>
<keyword evidence="17" id="KW-1185">Reference proteome</keyword>
<dbReference type="STRING" id="745820.SAMN04488053_101525"/>
<dbReference type="PANTHER" id="PTHR21248:SF22">
    <property type="entry name" value="PHOSPHOLIPASE D"/>
    <property type="match status" value="1"/>
</dbReference>
<evidence type="ECO:0000256" key="3">
    <source>
        <dbReference type="ARBA" id="ARBA00022516"/>
    </source>
</evidence>
<dbReference type="Proteomes" id="UP000198778">
    <property type="component" value="Unassembled WGS sequence"/>
</dbReference>
<comment type="subcellular location">
    <subcellularLocation>
        <location evidence="1 13">Cell membrane</location>
        <topology evidence="1 13">Multi-pass membrane protein</topology>
    </subcellularLocation>
</comment>
<proteinExistence type="inferred from homology"/>
<feature type="active site" evidence="13">
    <location>
        <position position="400"/>
    </location>
</feature>
<evidence type="ECO:0000256" key="6">
    <source>
        <dbReference type="ARBA" id="ARBA00022737"/>
    </source>
</evidence>
<keyword evidence="8 13" id="KW-0443">Lipid metabolism</keyword>
<dbReference type="EC" id="2.7.8.-" evidence="13 14"/>
<dbReference type="FunFam" id="3.30.870.10:FF:000014">
    <property type="entry name" value="Cardiolipin synthase"/>
    <property type="match status" value="1"/>
</dbReference>
<dbReference type="InterPro" id="IPR030874">
    <property type="entry name" value="Cardiolipin_synth_Firmi"/>
</dbReference>
<keyword evidence="4 13" id="KW-0808">Transferase</keyword>
<feature type="transmembrane region" description="Helical" evidence="13">
    <location>
        <begin position="6"/>
        <end position="25"/>
    </location>
</feature>
<protein>
    <recommendedName>
        <fullName evidence="13 14">Cardiolipin synthase</fullName>
        <shortName evidence="13">CL synthase</shortName>
        <ecNumber evidence="13 14">2.7.8.-</ecNumber>
    </recommendedName>
</protein>
<evidence type="ECO:0000256" key="5">
    <source>
        <dbReference type="ARBA" id="ARBA00022692"/>
    </source>
</evidence>
<comment type="catalytic activity">
    <reaction evidence="13">
        <text>2 a 1,2-diacyl-sn-glycero-3-phospho-(1'-sn-glycerol) = a cardiolipin + glycerol</text>
        <dbReference type="Rhea" id="RHEA:31451"/>
        <dbReference type="ChEBI" id="CHEBI:17754"/>
        <dbReference type="ChEBI" id="CHEBI:62237"/>
        <dbReference type="ChEBI" id="CHEBI:64716"/>
    </reaction>
</comment>
<keyword evidence="3 13" id="KW-0444">Lipid biosynthesis</keyword>
<sequence length="482" mass="55794">MDIVSLLLPLLFIVNIMFAGIIIFIERKDATATWAWVLILFFIPFLGFIIYIFLGQNLTRRRLFDWEGIQKIGINDILTHQIEQIRNPSFSYHDDNIDPYRDLIYMHLINNDAILTKDNQIQVLSDGKLKFDQLKEDLMAAEDHIHMQYYIFRNDQLGKELIQILAKKAEEGVQVRILYDELGSRKLRRKHFKALTDAGGEVGVFFPSKIALINIRLNYRNHRKLTVIDGKTGYVGGFNVGDEYIGKSSKFGYWRDTHLRICGNAVDPMQTRFILDWNQASKSYTIEYEARYFPMKESLGTAALQIVSSGPDSEWEQIKNGYIKMISAAEESIYMQTPYFIPDQSLLDALRVASLSGKDVRIMIPKMPDHPFVYWATFSHIGQMLKAGVSVYIYQEGFIHSKSIVVDRKVCTVGTANIDMRSFRLNFEVNAFIYNQETAEQLALDFEQDMIKSDRLTIEQYAKRSKTIRFKESISRLMSPIL</sequence>
<dbReference type="FunFam" id="3.30.870.10:FF:000021">
    <property type="entry name" value="Cardiolipin synthase"/>
    <property type="match status" value="1"/>
</dbReference>
<feature type="transmembrane region" description="Helical" evidence="13">
    <location>
        <begin position="32"/>
        <end position="54"/>
    </location>
</feature>
<dbReference type="NCBIfam" id="TIGR04265">
    <property type="entry name" value="bac_cardiolipin"/>
    <property type="match status" value="1"/>
</dbReference>
<dbReference type="InterPro" id="IPR027379">
    <property type="entry name" value="CLS_N"/>
</dbReference>
<dbReference type="EMBL" id="FNIL01000001">
    <property type="protein sequence ID" value="SDN33970.1"/>
    <property type="molecule type" value="Genomic_DNA"/>
</dbReference>
<evidence type="ECO:0000256" key="4">
    <source>
        <dbReference type="ARBA" id="ARBA00022679"/>
    </source>
</evidence>
<organism evidence="16 17">
    <name type="scientific">Alkalicoccus daliensis</name>
    <dbReference type="NCBI Taxonomy" id="745820"/>
    <lineage>
        <taxon>Bacteria</taxon>
        <taxon>Bacillati</taxon>
        <taxon>Bacillota</taxon>
        <taxon>Bacilli</taxon>
        <taxon>Bacillales</taxon>
        <taxon>Bacillaceae</taxon>
        <taxon>Alkalicoccus</taxon>
    </lineage>
</organism>
<evidence type="ECO:0000256" key="10">
    <source>
        <dbReference type="ARBA" id="ARBA00023209"/>
    </source>
</evidence>
<dbReference type="InterPro" id="IPR022924">
    <property type="entry name" value="Cardiolipin_synthase"/>
</dbReference>
<evidence type="ECO:0000256" key="1">
    <source>
        <dbReference type="ARBA" id="ARBA00004651"/>
    </source>
</evidence>
<dbReference type="Pfam" id="PF13091">
    <property type="entry name" value="PLDc_2"/>
    <property type="match status" value="2"/>
</dbReference>
<evidence type="ECO:0000256" key="2">
    <source>
        <dbReference type="ARBA" id="ARBA00022475"/>
    </source>
</evidence>
<dbReference type="InterPro" id="IPR025202">
    <property type="entry name" value="PLD-like_dom"/>
</dbReference>
<keyword evidence="2 13" id="KW-1003">Cell membrane</keyword>
<dbReference type="RefSeq" id="WP_090840291.1">
    <property type="nucleotide sequence ID" value="NZ_FNIL01000001.1"/>
</dbReference>
<dbReference type="CDD" id="cd09110">
    <property type="entry name" value="PLDc_CLS_1"/>
    <property type="match status" value="1"/>
</dbReference>
<dbReference type="CDD" id="cd09112">
    <property type="entry name" value="PLDc_CLS_2"/>
    <property type="match status" value="1"/>
</dbReference>
<dbReference type="OrthoDB" id="9762009at2"/>
<dbReference type="Gene3D" id="3.30.870.10">
    <property type="entry name" value="Endonuclease Chain A"/>
    <property type="match status" value="2"/>
</dbReference>
<evidence type="ECO:0000256" key="11">
    <source>
        <dbReference type="ARBA" id="ARBA00023264"/>
    </source>
</evidence>
<feature type="active site" evidence="13">
    <location>
        <position position="402"/>
    </location>
</feature>
<accession>A0A1H0AK86</accession>
<evidence type="ECO:0000256" key="8">
    <source>
        <dbReference type="ARBA" id="ARBA00023098"/>
    </source>
</evidence>
<dbReference type="GO" id="GO:0008808">
    <property type="term" value="F:cardiolipin synthase activity"/>
    <property type="evidence" value="ECO:0007669"/>
    <property type="project" value="UniProtKB-UniRule"/>
</dbReference>
<evidence type="ECO:0000256" key="7">
    <source>
        <dbReference type="ARBA" id="ARBA00022989"/>
    </source>
</evidence>
<evidence type="ECO:0000256" key="12">
    <source>
        <dbReference type="ARBA" id="ARBA00057569"/>
    </source>
</evidence>
<dbReference type="Pfam" id="PF13396">
    <property type="entry name" value="PLDc_N"/>
    <property type="match status" value="1"/>
</dbReference>
<dbReference type="PROSITE" id="PS50035">
    <property type="entry name" value="PLD"/>
    <property type="match status" value="2"/>
</dbReference>
<dbReference type="HAMAP" id="MF_01916">
    <property type="entry name" value="Cardiolipin_synth_Cls"/>
    <property type="match status" value="1"/>
</dbReference>
<dbReference type="GO" id="GO:0005886">
    <property type="term" value="C:plasma membrane"/>
    <property type="evidence" value="ECO:0007669"/>
    <property type="project" value="UniProtKB-SubCell"/>
</dbReference>
<comment type="similarity">
    <text evidence="13">Belongs to the phospholipase D family. Cardiolipin synthase subfamily.</text>
</comment>
<dbReference type="GO" id="GO:0032049">
    <property type="term" value="P:cardiolipin biosynthetic process"/>
    <property type="evidence" value="ECO:0007669"/>
    <property type="project" value="UniProtKB-UniRule"/>
</dbReference>
<keyword evidence="6" id="KW-0677">Repeat</keyword>
<evidence type="ECO:0000256" key="9">
    <source>
        <dbReference type="ARBA" id="ARBA00023136"/>
    </source>
</evidence>
<evidence type="ECO:0000256" key="13">
    <source>
        <dbReference type="HAMAP-Rule" id="MF_01916"/>
    </source>
</evidence>